<dbReference type="Proteomes" id="UP000751614">
    <property type="component" value="Unassembled WGS sequence"/>
</dbReference>
<keyword evidence="1" id="KW-0238">DNA-binding</keyword>
<dbReference type="InterPro" id="IPR011006">
    <property type="entry name" value="CheY-like_superfamily"/>
</dbReference>
<name>A0ABY2WFS8_9FLAO</name>
<protein>
    <submittedName>
        <fullName evidence="5">Response regulator transcription factor</fullName>
    </submittedName>
</protein>
<keyword evidence="2" id="KW-0597">Phosphoprotein</keyword>
<evidence type="ECO:0000256" key="1">
    <source>
        <dbReference type="ARBA" id="ARBA00023125"/>
    </source>
</evidence>
<dbReference type="Pfam" id="PF04397">
    <property type="entry name" value="LytTR"/>
    <property type="match status" value="1"/>
</dbReference>
<dbReference type="InterPro" id="IPR001789">
    <property type="entry name" value="Sig_transdc_resp-reg_receiver"/>
</dbReference>
<evidence type="ECO:0000313" key="6">
    <source>
        <dbReference type="Proteomes" id="UP000751614"/>
    </source>
</evidence>
<dbReference type="InterPro" id="IPR007492">
    <property type="entry name" value="LytTR_DNA-bd_dom"/>
</dbReference>
<dbReference type="InterPro" id="IPR039420">
    <property type="entry name" value="WalR-like"/>
</dbReference>
<dbReference type="Gene3D" id="3.40.50.2300">
    <property type="match status" value="1"/>
</dbReference>
<evidence type="ECO:0000313" key="5">
    <source>
        <dbReference type="EMBL" id="TMU50401.1"/>
    </source>
</evidence>
<feature type="modified residue" description="4-aspartylphosphate" evidence="2">
    <location>
        <position position="53"/>
    </location>
</feature>
<evidence type="ECO:0000259" key="4">
    <source>
        <dbReference type="PROSITE" id="PS50930"/>
    </source>
</evidence>
<dbReference type="Pfam" id="PF00072">
    <property type="entry name" value="Response_reg"/>
    <property type="match status" value="1"/>
</dbReference>
<dbReference type="SMART" id="SM00850">
    <property type="entry name" value="LytTR"/>
    <property type="match status" value="1"/>
</dbReference>
<sequence length="240" mass="27480">MNCLIVDDEPIAIKVIENHLSEFKDLAVVGTCRNALQAFSVLERIKVDLMFLDIEMSKLDGLSFLKKLSNPPLVILTTAHRAFALEGYDLDIVDYLLKPIALDRFMQAIAKAHRLQAAMDHKVQNTTAISQNSGIKDHIFVKSNRTNVKIKLEEIQFVESIKNHVKISTFKHIHITMVSIGEMEARLPENLFLRIHRSFIVNLEAIENYTHTYVVIQRKSFPIGSSYKQRVLDRLDANRI</sequence>
<feature type="domain" description="HTH LytTR-type" evidence="4">
    <location>
        <begin position="139"/>
        <end position="207"/>
    </location>
</feature>
<dbReference type="PANTHER" id="PTHR48111">
    <property type="entry name" value="REGULATOR OF RPOS"/>
    <property type="match status" value="1"/>
</dbReference>
<proteinExistence type="predicted"/>
<feature type="domain" description="Response regulatory" evidence="3">
    <location>
        <begin position="2"/>
        <end position="113"/>
    </location>
</feature>
<keyword evidence="6" id="KW-1185">Reference proteome</keyword>
<evidence type="ECO:0000256" key="2">
    <source>
        <dbReference type="PROSITE-ProRule" id="PRU00169"/>
    </source>
</evidence>
<dbReference type="SUPFAM" id="SSF52172">
    <property type="entry name" value="CheY-like"/>
    <property type="match status" value="1"/>
</dbReference>
<dbReference type="SMART" id="SM00448">
    <property type="entry name" value="REC"/>
    <property type="match status" value="1"/>
</dbReference>
<dbReference type="PROSITE" id="PS50110">
    <property type="entry name" value="RESPONSE_REGULATORY"/>
    <property type="match status" value="1"/>
</dbReference>
<comment type="caution">
    <text evidence="5">The sequence shown here is derived from an EMBL/GenBank/DDBJ whole genome shotgun (WGS) entry which is preliminary data.</text>
</comment>
<dbReference type="RefSeq" id="WP_138839524.1">
    <property type="nucleotide sequence ID" value="NZ_VCNI01000008.1"/>
</dbReference>
<dbReference type="EMBL" id="VCNI01000008">
    <property type="protein sequence ID" value="TMU50401.1"/>
    <property type="molecule type" value="Genomic_DNA"/>
</dbReference>
<dbReference type="PROSITE" id="PS50930">
    <property type="entry name" value="HTH_LYTTR"/>
    <property type="match status" value="1"/>
</dbReference>
<organism evidence="5 6">
    <name type="scientific">Flagellimonas algicola</name>
    <dbReference type="NCBI Taxonomy" id="2583815"/>
    <lineage>
        <taxon>Bacteria</taxon>
        <taxon>Pseudomonadati</taxon>
        <taxon>Bacteroidota</taxon>
        <taxon>Flavobacteriia</taxon>
        <taxon>Flavobacteriales</taxon>
        <taxon>Flavobacteriaceae</taxon>
        <taxon>Flagellimonas</taxon>
    </lineage>
</organism>
<dbReference type="Gene3D" id="2.40.50.1020">
    <property type="entry name" value="LytTr DNA-binding domain"/>
    <property type="match status" value="1"/>
</dbReference>
<gene>
    <name evidence="5" type="ORF">FGG15_19835</name>
</gene>
<reference evidence="5 6" key="1">
    <citation type="submission" date="2019-05" db="EMBL/GenBank/DDBJ databases">
        <title>Flagellimonas sp. AsT0115, sp. nov., isolated from a marine red algae, Asparagopsis taxiformis.</title>
        <authorList>
            <person name="Kim J."/>
            <person name="Jeong S.E."/>
            <person name="Jeon C.O."/>
        </authorList>
    </citation>
    <scope>NUCLEOTIDE SEQUENCE [LARGE SCALE GENOMIC DNA]</scope>
    <source>
        <strain evidence="5 6">AsT0115</strain>
    </source>
</reference>
<accession>A0ABY2WFS8</accession>
<evidence type="ECO:0000259" key="3">
    <source>
        <dbReference type="PROSITE" id="PS50110"/>
    </source>
</evidence>
<dbReference type="PANTHER" id="PTHR48111:SF17">
    <property type="entry name" value="TRANSCRIPTIONAL REGULATORY PROTEIN YPDB"/>
    <property type="match status" value="1"/>
</dbReference>